<dbReference type="InterPro" id="IPR023213">
    <property type="entry name" value="CAT-like_dom_sf"/>
</dbReference>
<feature type="domain" description="Choline/carnitine acyltransferase" evidence="8">
    <location>
        <begin position="13"/>
        <end position="634"/>
    </location>
</feature>
<protein>
    <submittedName>
        <fullName evidence="9">Carnitine O-acetyltransferase Yat2p</fullName>
    </submittedName>
</protein>
<evidence type="ECO:0000256" key="1">
    <source>
        <dbReference type="ARBA" id="ARBA00005232"/>
    </source>
</evidence>
<dbReference type="OrthoDB" id="240216at2759"/>
<comment type="caution">
    <text evidence="9">The sequence shown here is derived from an EMBL/GenBank/DDBJ whole genome shotgun (WGS) entry which is preliminary data.</text>
</comment>
<evidence type="ECO:0000256" key="3">
    <source>
        <dbReference type="ARBA" id="ARBA00022679"/>
    </source>
</evidence>
<dbReference type="Gene3D" id="1.10.275.20">
    <property type="entry name" value="Choline/Carnitine o-acyltransferase"/>
    <property type="match status" value="1"/>
</dbReference>
<name>A0A9P0QRE7_9ASCO</name>
<comment type="similarity">
    <text evidence="1">Belongs to the carnitine/choline acetyltransferase family.</text>
</comment>
<accession>A0A9P0QRE7</accession>
<keyword evidence="4" id="KW-0276">Fatty acid metabolism</keyword>
<feature type="compositionally biased region" description="Low complexity" evidence="7">
    <location>
        <begin position="743"/>
        <end position="765"/>
    </location>
</feature>
<dbReference type="Gene3D" id="3.30.559.70">
    <property type="entry name" value="Choline/Carnitine o-acyltransferase, domain 2"/>
    <property type="match status" value="1"/>
</dbReference>
<evidence type="ECO:0000256" key="7">
    <source>
        <dbReference type="SAM" id="MobiDB-lite"/>
    </source>
</evidence>
<gene>
    <name evidence="9" type="ORF">CLIB1423_10S01288</name>
</gene>
<dbReference type="InterPro" id="IPR000542">
    <property type="entry name" value="Carn_acyl_trans"/>
</dbReference>
<evidence type="ECO:0000259" key="8">
    <source>
        <dbReference type="Pfam" id="PF00755"/>
    </source>
</evidence>
<evidence type="ECO:0000256" key="2">
    <source>
        <dbReference type="ARBA" id="ARBA00022448"/>
    </source>
</evidence>
<feature type="region of interest" description="Disordered" evidence="7">
    <location>
        <begin position="743"/>
        <end position="769"/>
    </location>
</feature>
<evidence type="ECO:0000313" key="9">
    <source>
        <dbReference type="EMBL" id="CAH2353276.1"/>
    </source>
</evidence>
<dbReference type="AlphaFoldDB" id="A0A9P0QRE7"/>
<keyword evidence="5" id="KW-0443">Lipid metabolism</keyword>
<dbReference type="Proteomes" id="UP000837801">
    <property type="component" value="Unassembled WGS sequence"/>
</dbReference>
<evidence type="ECO:0000256" key="4">
    <source>
        <dbReference type="ARBA" id="ARBA00022832"/>
    </source>
</evidence>
<proteinExistence type="inferred from homology"/>
<dbReference type="GO" id="GO:0009437">
    <property type="term" value="P:carnitine metabolic process"/>
    <property type="evidence" value="ECO:0007669"/>
    <property type="project" value="TreeGrafter"/>
</dbReference>
<dbReference type="InterPro" id="IPR039551">
    <property type="entry name" value="Cho/carn_acyl_trans"/>
</dbReference>
<keyword evidence="6" id="KW-0012">Acyltransferase</keyword>
<dbReference type="PANTHER" id="PTHR22589:SF48">
    <property type="entry name" value="CARNITINE O-ACETYLTRANSFERASE YAT2"/>
    <property type="match status" value="1"/>
</dbReference>
<reference evidence="9" key="1">
    <citation type="submission" date="2022-03" db="EMBL/GenBank/DDBJ databases">
        <authorList>
            <person name="Legras J.-L."/>
            <person name="Devillers H."/>
            <person name="Grondin C."/>
        </authorList>
    </citation>
    <scope>NUCLEOTIDE SEQUENCE</scope>
    <source>
        <strain evidence="9">CLIB 1423</strain>
    </source>
</reference>
<dbReference type="GO" id="GO:0006631">
    <property type="term" value="P:fatty acid metabolic process"/>
    <property type="evidence" value="ECO:0007669"/>
    <property type="project" value="UniProtKB-KW"/>
</dbReference>
<dbReference type="PANTHER" id="PTHR22589">
    <property type="entry name" value="CARNITINE O-ACYLTRANSFERASE"/>
    <property type="match status" value="1"/>
</dbReference>
<evidence type="ECO:0000256" key="5">
    <source>
        <dbReference type="ARBA" id="ARBA00023098"/>
    </source>
</evidence>
<sequence>MSTFSYEDDLPHLPVPSLSSTTQQLLAALKPLLSPDEYGEVLEDATKFVSSKYINLIQDHLVKASTNESHSCYLNSINDEVNPGIYGELNNDILPRNPYLVLEEDPYSKTINPPNQAQRAASLINSSLKFIVSLRNETLKPDLTPKNKNPLTMNCYRNLFGSTRVPEENHVTIERHEDSAHIMVICNNQFYELEVIKTVPENEGSATELWFNDHELSLLLQSIIDGSSQSDAIETVNNSIGSLTTQTFKMWKLSRKELSTSNPKILHSIDSSLFVVVLDFLNSPETDQEKTSVISHGSSNLLPGTNIQVGSCTSRWYDKLQMIVTKNSVAGVVWESASMDSTAILRYISDIYTDSILKLAKDINGLEYSLFNTKFIKFASTKDNPTKPEPRPLSITKTPELFHLIHLSETRLADLINQHEYKTMTLKFDSNLISKFHVPVDSFLQICFQIAYYTLYGKLVNTLEPITTRKFKDARTELIPVQNDPITRLVKTFISKDDQQVKWKRFKECCEIHSKQYLDAMQGRGFQRHFLALAHCVRSPDAIQYLNNLNPDLPSIPPLSGDTEIPLLSNPSIDKISSPELLISNCGNPALHLFGITPAIDQGFGIGYIIHSDKVIITISSKFRQTERFLDTFKSVVIELKQIIQNQSNFLFKLADTEARKAELQNVTEENPKNSIDLTIDVNKRIPLENSSNSSGSSRSTPEKANFDVFGGYGYFDFGELDNRSFILSHNQSHLNSEISISLPHSHSSQTSNSNSRLQSRNHSNTNLHKLNLSDDMKHRMTLSESIRDRLQSTESVNVVPEKKTERSKNMIGKELKMNQI</sequence>
<dbReference type="Gene3D" id="3.30.559.10">
    <property type="entry name" value="Chloramphenicol acetyltransferase-like domain"/>
    <property type="match status" value="1"/>
</dbReference>
<dbReference type="InterPro" id="IPR042231">
    <property type="entry name" value="Cho/carn_acyl_trans_2"/>
</dbReference>
<dbReference type="InterPro" id="IPR042572">
    <property type="entry name" value="Carn_acyl_trans_N"/>
</dbReference>
<dbReference type="Pfam" id="PF00755">
    <property type="entry name" value="Carn_acyltransf"/>
    <property type="match status" value="1"/>
</dbReference>
<dbReference type="SUPFAM" id="SSF52777">
    <property type="entry name" value="CoA-dependent acyltransferases"/>
    <property type="match status" value="2"/>
</dbReference>
<dbReference type="GO" id="GO:0004092">
    <property type="term" value="F:carnitine O-acetyltransferase activity"/>
    <property type="evidence" value="ECO:0007669"/>
    <property type="project" value="TreeGrafter"/>
</dbReference>
<keyword evidence="3" id="KW-0808">Transferase</keyword>
<evidence type="ECO:0000313" key="10">
    <source>
        <dbReference type="Proteomes" id="UP000837801"/>
    </source>
</evidence>
<evidence type="ECO:0000256" key="6">
    <source>
        <dbReference type="ARBA" id="ARBA00023315"/>
    </source>
</evidence>
<dbReference type="EMBL" id="CAKXYY010000010">
    <property type="protein sequence ID" value="CAH2353276.1"/>
    <property type="molecule type" value="Genomic_DNA"/>
</dbReference>
<dbReference type="GO" id="GO:0005829">
    <property type="term" value="C:cytosol"/>
    <property type="evidence" value="ECO:0007669"/>
    <property type="project" value="TreeGrafter"/>
</dbReference>
<keyword evidence="10" id="KW-1185">Reference proteome</keyword>
<organism evidence="9 10">
    <name type="scientific">[Candida] railenensis</name>
    <dbReference type="NCBI Taxonomy" id="45579"/>
    <lineage>
        <taxon>Eukaryota</taxon>
        <taxon>Fungi</taxon>
        <taxon>Dikarya</taxon>
        <taxon>Ascomycota</taxon>
        <taxon>Saccharomycotina</taxon>
        <taxon>Pichiomycetes</taxon>
        <taxon>Debaryomycetaceae</taxon>
        <taxon>Kurtzmaniella</taxon>
    </lineage>
</organism>
<keyword evidence="2" id="KW-0813">Transport</keyword>